<dbReference type="CDD" id="cd00118">
    <property type="entry name" value="LysM"/>
    <property type="match status" value="1"/>
</dbReference>
<dbReference type="InterPro" id="IPR018392">
    <property type="entry name" value="LysM"/>
</dbReference>
<dbReference type="EMBL" id="FTLX01000001">
    <property type="protein sequence ID" value="SIP88261.1"/>
    <property type="molecule type" value="Genomic_DNA"/>
</dbReference>
<name>A0A1N6N884_9BACI</name>
<proteinExistence type="predicted"/>
<keyword evidence="1" id="KW-0812">Transmembrane</keyword>
<reference evidence="3 4" key="1">
    <citation type="submission" date="2017-01" db="EMBL/GenBank/DDBJ databases">
        <authorList>
            <person name="Mah S.A."/>
            <person name="Swanson W.J."/>
            <person name="Moy G.W."/>
            <person name="Vacquier V.D."/>
        </authorList>
    </citation>
    <scope>NUCLEOTIDE SEQUENCE [LARGE SCALE GENOMIC DNA]</scope>
    <source>
        <strain evidence="3 4">NIO-1016</strain>
    </source>
</reference>
<gene>
    <name evidence="3" type="ORF">SAMN05443094_10145</name>
</gene>
<evidence type="ECO:0000313" key="4">
    <source>
        <dbReference type="Proteomes" id="UP000186385"/>
    </source>
</evidence>
<dbReference type="Pfam" id="PF01476">
    <property type="entry name" value="LysM"/>
    <property type="match status" value="1"/>
</dbReference>
<keyword evidence="1" id="KW-0472">Membrane</keyword>
<organism evidence="3 4">
    <name type="scientific">Domibacillus enclensis</name>
    <dbReference type="NCBI Taxonomy" id="1017273"/>
    <lineage>
        <taxon>Bacteria</taxon>
        <taxon>Bacillati</taxon>
        <taxon>Bacillota</taxon>
        <taxon>Bacilli</taxon>
        <taxon>Bacillales</taxon>
        <taxon>Bacillaceae</taxon>
        <taxon>Domibacillus</taxon>
    </lineage>
</organism>
<evidence type="ECO:0000259" key="2">
    <source>
        <dbReference type="PROSITE" id="PS51782"/>
    </source>
</evidence>
<protein>
    <recommendedName>
        <fullName evidence="2">LysM domain-containing protein</fullName>
    </recommendedName>
</protein>
<evidence type="ECO:0000256" key="1">
    <source>
        <dbReference type="SAM" id="Phobius"/>
    </source>
</evidence>
<dbReference type="InterPro" id="IPR036779">
    <property type="entry name" value="LysM_dom_sf"/>
</dbReference>
<feature type="transmembrane region" description="Helical" evidence="1">
    <location>
        <begin position="12"/>
        <end position="29"/>
    </location>
</feature>
<sequence length="108" mass="12156">MFLVEKLKNYSFMLLLTVMMASAALYFSFSGTDQTAYHQIKVATGDSLWSLAEDYKDLHKMDQIEFIQWVQDKNDLITTKIVPGEDLTIPVPAAEYDSGLQLADANGE</sequence>
<dbReference type="PROSITE" id="PS51782">
    <property type="entry name" value="LYSM"/>
    <property type="match status" value="1"/>
</dbReference>
<dbReference type="AlphaFoldDB" id="A0A1N6N884"/>
<dbReference type="Proteomes" id="UP000186385">
    <property type="component" value="Unassembled WGS sequence"/>
</dbReference>
<accession>A0A1N6N884</accession>
<dbReference type="STRING" id="1017273.SAMN05443094_10145"/>
<keyword evidence="1" id="KW-1133">Transmembrane helix</keyword>
<evidence type="ECO:0000313" key="3">
    <source>
        <dbReference type="EMBL" id="SIP88261.1"/>
    </source>
</evidence>
<dbReference type="Gene3D" id="3.10.350.10">
    <property type="entry name" value="LysM domain"/>
    <property type="match status" value="1"/>
</dbReference>
<feature type="domain" description="LysM" evidence="2">
    <location>
        <begin position="38"/>
        <end position="89"/>
    </location>
</feature>